<gene>
    <name evidence="4" type="ORF">GYN08_02585</name>
</gene>
<evidence type="ECO:0000256" key="1">
    <source>
        <dbReference type="SAM" id="MobiDB-lite"/>
    </source>
</evidence>
<accession>A0ABX0F192</accession>
<evidence type="ECO:0000256" key="2">
    <source>
        <dbReference type="SAM" id="SignalP"/>
    </source>
</evidence>
<dbReference type="InterPro" id="IPR012854">
    <property type="entry name" value="Cu_amine_oxidase-like_N"/>
</dbReference>
<proteinExistence type="predicted"/>
<feature type="region of interest" description="Disordered" evidence="1">
    <location>
        <begin position="309"/>
        <end position="341"/>
    </location>
</feature>
<protein>
    <recommendedName>
        <fullName evidence="3">Copper amine oxidase-like N-terminal domain-containing protein</fullName>
    </recommendedName>
</protein>
<dbReference type="SUPFAM" id="SSF63829">
    <property type="entry name" value="Calcium-dependent phosphotriesterase"/>
    <property type="match status" value="1"/>
</dbReference>
<feature type="domain" description="Copper amine oxidase-like N-terminal" evidence="3">
    <location>
        <begin position="390"/>
        <end position="477"/>
    </location>
</feature>
<dbReference type="Gene3D" id="2.60.40.1080">
    <property type="match status" value="1"/>
</dbReference>
<keyword evidence="2" id="KW-0732">Signal</keyword>
<evidence type="ECO:0000313" key="4">
    <source>
        <dbReference type="EMBL" id="NGZ74188.1"/>
    </source>
</evidence>
<feature type="chain" id="PRO_5045696188" description="Copper amine oxidase-like N-terminal domain-containing protein" evidence="2">
    <location>
        <begin position="24"/>
        <end position="656"/>
    </location>
</feature>
<dbReference type="Gene3D" id="3.30.457.10">
    <property type="entry name" value="Copper amine oxidase-like, N-terminal domain"/>
    <property type="match status" value="1"/>
</dbReference>
<dbReference type="SUPFAM" id="SSF55383">
    <property type="entry name" value="Copper amine oxidase, domain N"/>
    <property type="match status" value="1"/>
</dbReference>
<evidence type="ECO:0000259" key="3">
    <source>
        <dbReference type="Pfam" id="PF07833"/>
    </source>
</evidence>
<feature type="compositionally biased region" description="Basic and acidic residues" evidence="1">
    <location>
        <begin position="316"/>
        <end position="335"/>
    </location>
</feature>
<sequence length="656" mass="68890">MNGKLIVKTALAAGILLGAAAPAPRLWGNSVYAQTEASTIRIGLDNRNYVLGDGSLRAEGRTLGPAQETSPFVGLTRDTHTGDQYAWTENGSVYRWGTLGLTGQPKRLTDLPPIAQVSEDVMLAKSGEVVGYKGAGLPGAVKISAHASGFVLLTANGEIWRYRSDYQTNQTKKVADLPGTADIQAASSYIMALSADGTVTKLDAETGSDPETLTTGALSLAWVREESRSDLYVVKSDGSLWRFEYGSKSAGTQIAAVKGAAYVHAAEEGVFVRLNDGTSGLYANGRWTALAPARLQSAVLTLSRPSAAKGETIRPTVEEKYSDGTKSKRSPERSELSTADPKIAALQADGTIKAAGLGSTVVTFSSGALEAKATLTVKQEGALSGAGLIGGSAYLPVGPVFGALGASVTHSGGSWTIRYGDTKIGMQKGSAKASINGKPVTMKGKVQTLDGQAVFPASFLSSAIAGASVKWDGKLQQAVVSLGSASLEVESKETALLKKKQQLGSLASYLGKSYWINHYAGAGVRFGKLNVADIKIQDNGYGHSYTVVFANASGSRFAAPSTDASGVVSMLTDTANFFPFDPRARYGGSDEIWNYIRREVVAVGMNKQHVLLSWGEPSSVSKENSPNGPIEAWVYMRGGLQWQAVGFLNGVVVGIY</sequence>
<dbReference type="EMBL" id="JAAFGS010000001">
    <property type="protein sequence ID" value="NGZ74188.1"/>
    <property type="molecule type" value="Genomic_DNA"/>
</dbReference>
<name>A0ABX0F192_9BACL</name>
<dbReference type="Proteomes" id="UP000800303">
    <property type="component" value="Unassembled WGS sequence"/>
</dbReference>
<evidence type="ECO:0000313" key="5">
    <source>
        <dbReference type="Proteomes" id="UP000800303"/>
    </source>
</evidence>
<reference evidence="4 5" key="1">
    <citation type="submission" date="2020-01" db="EMBL/GenBank/DDBJ databases">
        <title>Polyphasic characterisation and genomic insights into a novel alkali tolerant bacterium VR-M41.</title>
        <authorList>
            <person name="Vemuluri V.R."/>
        </authorList>
    </citation>
    <scope>NUCLEOTIDE SEQUENCE [LARGE SCALE GENOMIC DNA]</scope>
    <source>
        <strain evidence="4 5">VR-M41</strain>
    </source>
</reference>
<organism evidence="4 5">
    <name type="scientific">Saccharibacillus alkalitolerans</name>
    <dbReference type="NCBI Taxonomy" id="2705290"/>
    <lineage>
        <taxon>Bacteria</taxon>
        <taxon>Bacillati</taxon>
        <taxon>Bacillota</taxon>
        <taxon>Bacilli</taxon>
        <taxon>Bacillales</taxon>
        <taxon>Paenibacillaceae</taxon>
        <taxon>Saccharibacillus</taxon>
    </lineage>
</organism>
<comment type="caution">
    <text evidence="4">The sequence shown here is derived from an EMBL/GenBank/DDBJ whole genome shotgun (WGS) entry which is preliminary data.</text>
</comment>
<keyword evidence="5" id="KW-1185">Reference proteome</keyword>
<dbReference type="RefSeq" id="WP_166272219.1">
    <property type="nucleotide sequence ID" value="NZ_JAAFGS010000001.1"/>
</dbReference>
<dbReference type="Pfam" id="PF07833">
    <property type="entry name" value="Cu_amine_oxidN1"/>
    <property type="match status" value="1"/>
</dbReference>
<dbReference type="InterPro" id="IPR036582">
    <property type="entry name" value="Mao_N_sf"/>
</dbReference>
<feature type="signal peptide" evidence="2">
    <location>
        <begin position="1"/>
        <end position="23"/>
    </location>
</feature>